<evidence type="ECO:0008006" key="3">
    <source>
        <dbReference type="Google" id="ProtNLM"/>
    </source>
</evidence>
<organism evidence="1 2">
    <name type="scientific">Desulfomarina profundi</name>
    <dbReference type="NCBI Taxonomy" id="2772557"/>
    <lineage>
        <taxon>Bacteria</taxon>
        <taxon>Pseudomonadati</taxon>
        <taxon>Thermodesulfobacteriota</taxon>
        <taxon>Desulfobulbia</taxon>
        <taxon>Desulfobulbales</taxon>
        <taxon>Desulfobulbaceae</taxon>
        <taxon>Desulfomarina</taxon>
    </lineage>
</organism>
<proteinExistence type="predicted"/>
<evidence type="ECO:0000313" key="2">
    <source>
        <dbReference type="Proteomes" id="UP000826725"/>
    </source>
</evidence>
<dbReference type="AlphaFoldDB" id="A0A8D5FQ09"/>
<dbReference type="EMBL" id="AP024086">
    <property type="protein sequence ID" value="BCL59321.1"/>
    <property type="molecule type" value="Genomic_DNA"/>
</dbReference>
<gene>
    <name evidence="1" type="ORF">DGMP_00140</name>
</gene>
<accession>A0A8D5FQ09</accession>
<keyword evidence="2" id="KW-1185">Reference proteome</keyword>
<reference evidence="1" key="1">
    <citation type="submission" date="2020-09" db="EMBL/GenBank/DDBJ databases">
        <title>Desulfogranum mesoprofundum gen. nov., sp. nov., a novel mesophilic, sulfate-reducing chemolithoautotroph isolated from a deep-sea hydrothermal vent chimney in the Suiyo Seamount.</title>
        <authorList>
            <person name="Hashimoto Y."/>
            <person name="Nakagawa S."/>
        </authorList>
    </citation>
    <scope>NUCLEOTIDE SEQUENCE</scope>
    <source>
        <strain evidence="1">KT2</strain>
    </source>
</reference>
<sequence length="99" mass="10815">MTEGLVICIGNDFVGDDGVGAAVYKRLKLHGVPSGVRVEYLGLGEWICWNICGESGFSWWLTVSSWDFPREQCINYPGIKSHLSGAVLSAGMESEYGKL</sequence>
<evidence type="ECO:0000313" key="1">
    <source>
        <dbReference type="EMBL" id="BCL59321.1"/>
    </source>
</evidence>
<protein>
    <recommendedName>
        <fullName evidence="3">Hydrogenase maturation protease</fullName>
    </recommendedName>
</protein>
<name>A0A8D5FQ09_9BACT</name>
<dbReference type="KEGG" id="dbk:DGMP_00140"/>
<dbReference type="Proteomes" id="UP000826725">
    <property type="component" value="Chromosome"/>
</dbReference>